<proteinExistence type="predicted"/>
<keyword evidence="3" id="KW-1185">Reference proteome</keyword>
<accession>D8S7B8</accession>
<dbReference type="Gramene" id="EFJ19578">
    <property type="protein sequence ID" value="EFJ19578"/>
    <property type="gene ID" value="SELMODRAFT_418952"/>
</dbReference>
<reference evidence="2 3" key="1">
    <citation type="journal article" date="2011" name="Science">
        <title>The Selaginella genome identifies genetic changes associated with the evolution of vascular plants.</title>
        <authorList>
            <person name="Banks J.A."/>
            <person name="Nishiyama T."/>
            <person name="Hasebe M."/>
            <person name="Bowman J.L."/>
            <person name="Gribskov M."/>
            <person name="dePamphilis C."/>
            <person name="Albert V.A."/>
            <person name="Aono N."/>
            <person name="Aoyama T."/>
            <person name="Ambrose B.A."/>
            <person name="Ashton N.W."/>
            <person name="Axtell M.J."/>
            <person name="Barker E."/>
            <person name="Barker M.S."/>
            <person name="Bennetzen J.L."/>
            <person name="Bonawitz N.D."/>
            <person name="Chapple C."/>
            <person name="Cheng C."/>
            <person name="Correa L.G."/>
            <person name="Dacre M."/>
            <person name="DeBarry J."/>
            <person name="Dreyer I."/>
            <person name="Elias M."/>
            <person name="Engstrom E.M."/>
            <person name="Estelle M."/>
            <person name="Feng L."/>
            <person name="Finet C."/>
            <person name="Floyd S.K."/>
            <person name="Frommer W.B."/>
            <person name="Fujita T."/>
            <person name="Gramzow L."/>
            <person name="Gutensohn M."/>
            <person name="Harholt J."/>
            <person name="Hattori M."/>
            <person name="Heyl A."/>
            <person name="Hirai T."/>
            <person name="Hiwatashi Y."/>
            <person name="Ishikawa M."/>
            <person name="Iwata M."/>
            <person name="Karol K.G."/>
            <person name="Koehler B."/>
            <person name="Kolukisaoglu U."/>
            <person name="Kubo M."/>
            <person name="Kurata T."/>
            <person name="Lalonde S."/>
            <person name="Li K."/>
            <person name="Li Y."/>
            <person name="Litt A."/>
            <person name="Lyons E."/>
            <person name="Manning G."/>
            <person name="Maruyama T."/>
            <person name="Michael T.P."/>
            <person name="Mikami K."/>
            <person name="Miyazaki S."/>
            <person name="Morinaga S."/>
            <person name="Murata T."/>
            <person name="Mueller-Roeber B."/>
            <person name="Nelson D.R."/>
            <person name="Obara M."/>
            <person name="Oguri Y."/>
            <person name="Olmstead R.G."/>
            <person name="Onodera N."/>
            <person name="Petersen B.L."/>
            <person name="Pils B."/>
            <person name="Prigge M."/>
            <person name="Rensing S.A."/>
            <person name="Riano-Pachon D.M."/>
            <person name="Roberts A.W."/>
            <person name="Sato Y."/>
            <person name="Scheller H.V."/>
            <person name="Schulz B."/>
            <person name="Schulz C."/>
            <person name="Shakirov E.V."/>
            <person name="Shibagaki N."/>
            <person name="Shinohara N."/>
            <person name="Shippen D.E."/>
            <person name="Soerensen I."/>
            <person name="Sotooka R."/>
            <person name="Sugimoto N."/>
            <person name="Sugita M."/>
            <person name="Sumikawa N."/>
            <person name="Tanurdzic M."/>
            <person name="Theissen G."/>
            <person name="Ulvskov P."/>
            <person name="Wakazuki S."/>
            <person name="Weng J.K."/>
            <person name="Willats W.W."/>
            <person name="Wipf D."/>
            <person name="Wolf P.G."/>
            <person name="Yang L."/>
            <person name="Zimmer A.D."/>
            <person name="Zhu Q."/>
            <person name="Mitros T."/>
            <person name="Hellsten U."/>
            <person name="Loque D."/>
            <person name="Otillar R."/>
            <person name="Salamov A."/>
            <person name="Schmutz J."/>
            <person name="Shapiro H."/>
            <person name="Lindquist E."/>
            <person name="Lucas S."/>
            <person name="Rokhsar D."/>
            <person name="Grigoriev I.V."/>
        </authorList>
    </citation>
    <scope>NUCLEOTIDE SEQUENCE [LARGE SCALE GENOMIC DNA]</scope>
</reference>
<dbReference type="Proteomes" id="UP000001514">
    <property type="component" value="Unassembled WGS sequence"/>
</dbReference>
<evidence type="ECO:0000256" key="1">
    <source>
        <dbReference type="SAM" id="SignalP"/>
    </source>
</evidence>
<evidence type="ECO:0000313" key="2">
    <source>
        <dbReference type="EMBL" id="EFJ19578.1"/>
    </source>
</evidence>
<feature type="chain" id="PRO_5012135631" evidence="1">
    <location>
        <begin position="16"/>
        <end position="243"/>
    </location>
</feature>
<organism evidence="3">
    <name type="scientific">Selaginella moellendorffii</name>
    <name type="common">Spikemoss</name>
    <dbReference type="NCBI Taxonomy" id="88036"/>
    <lineage>
        <taxon>Eukaryota</taxon>
        <taxon>Viridiplantae</taxon>
        <taxon>Streptophyta</taxon>
        <taxon>Embryophyta</taxon>
        <taxon>Tracheophyta</taxon>
        <taxon>Lycopodiopsida</taxon>
        <taxon>Selaginellales</taxon>
        <taxon>Selaginellaceae</taxon>
        <taxon>Selaginella</taxon>
    </lineage>
</organism>
<name>D8S7B8_SELML</name>
<evidence type="ECO:0000313" key="3">
    <source>
        <dbReference type="Proteomes" id="UP000001514"/>
    </source>
</evidence>
<dbReference type="InParanoid" id="D8S7B8"/>
<dbReference type="HOGENOM" id="CLU_1144219_0_0_1"/>
<protein>
    <submittedName>
        <fullName evidence="2">Uncharacterized protein</fullName>
    </submittedName>
</protein>
<sequence length="243" mass="27595">MCWLSLGLAACFADARFLMCKVLVSLLKPWMVITDLKEEWHFAWMDGARMFLCKASSRTRHPSVVTTLTQIRVSGQENLARLVKVWILSSGYWLEAVSSFQSFWFLIPIATEKLNLDPVSFIALKIGLFMTNRKKGVDLRKKMVTNKTPLHTFNILAAADKGKRFLFSNDCDQSLWKSNCTMGGVFAVRIERVDGEPPYCSTGQTESTIIGMRIKEAVRPCVIYRPIFGIPKSQKCISNRNKL</sequence>
<dbReference type="EMBL" id="GL377605">
    <property type="protein sequence ID" value="EFJ19578.1"/>
    <property type="molecule type" value="Genomic_DNA"/>
</dbReference>
<keyword evidence="1" id="KW-0732">Signal</keyword>
<dbReference type="AlphaFoldDB" id="D8S7B8"/>
<dbReference type="KEGG" id="smo:SELMODRAFT_418952"/>
<feature type="signal peptide" evidence="1">
    <location>
        <begin position="1"/>
        <end position="15"/>
    </location>
</feature>
<gene>
    <name evidence="2" type="ORF">SELMODRAFT_418952</name>
</gene>